<accession>A0A5C6M0H5</accession>
<reference evidence="1 2" key="1">
    <citation type="submission" date="2019-08" db="EMBL/GenBank/DDBJ databases">
        <title>100 year-old enigma solved: identification of Planctomyces bekefii, the type genus and species of the phylum Planctomycetes.</title>
        <authorList>
            <person name="Svetlana D.N."/>
            <person name="Overmann J."/>
        </authorList>
    </citation>
    <scope>NUCLEOTIDE SEQUENCE [LARGE SCALE GENOMIC DNA]</scope>
    <source>
        <strain evidence="1">Phe10_nw2017</strain>
    </source>
</reference>
<proteinExistence type="predicted"/>
<organism evidence="1 2">
    <name type="scientific">Planctomyces bekefii</name>
    <dbReference type="NCBI Taxonomy" id="1653850"/>
    <lineage>
        <taxon>Bacteria</taxon>
        <taxon>Pseudomonadati</taxon>
        <taxon>Planctomycetota</taxon>
        <taxon>Planctomycetia</taxon>
        <taxon>Planctomycetales</taxon>
        <taxon>Planctomycetaceae</taxon>
        <taxon>Planctomyces</taxon>
    </lineage>
</organism>
<sequence length="95" mass="10509">MTKYTIKQDQTHGTILCKNGMDAICPFQPAIPTQSQMGALAIMRIPCSTSCVHAEHNKYNLAAGYMEEFVLTCTGTTINLELEQQTESEAKIIKI</sequence>
<evidence type="ECO:0000313" key="1">
    <source>
        <dbReference type="EMBL" id="TWW08098.1"/>
    </source>
</evidence>
<evidence type="ECO:0000313" key="2">
    <source>
        <dbReference type="Proteomes" id="UP000321083"/>
    </source>
</evidence>
<comment type="caution">
    <text evidence="1">The sequence shown here is derived from an EMBL/GenBank/DDBJ whole genome shotgun (WGS) entry which is preliminary data.</text>
</comment>
<keyword evidence="2" id="KW-1185">Reference proteome</keyword>
<dbReference type="Proteomes" id="UP000321083">
    <property type="component" value="Unassembled WGS sequence"/>
</dbReference>
<name>A0A5C6M0H5_9PLAN</name>
<gene>
    <name evidence="1" type="ORF">E3A20_27720</name>
</gene>
<dbReference type="AlphaFoldDB" id="A0A5C6M0H5"/>
<dbReference type="EMBL" id="SRHE01000844">
    <property type="protein sequence ID" value="TWW08098.1"/>
    <property type="molecule type" value="Genomic_DNA"/>
</dbReference>
<reference evidence="1 2" key="2">
    <citation type="submission" date="2019-08" db="EMBL/GenBank/DDBJ databases">
        <authorList>
            <person name="Henke P."/>
        </authorList>
    </citation>
    <scope>NUCLEOTIDE SEQUENCE [LARGE SCALE GENOMIC DNA]</scope>
    <source>
        <strain evidence="1">Phe10_nw2017</strain>
    </source>
</reference>
<protein>
    <submittedName>
        <fullName evidence="1">Uncharacterized protein</fullName>
    </submittedName>
</protein>